<proteinExistence type="predicted"/>
<sequence length="64" mass="6878">MDEHLALLVAAVEVQHGDAAHSRQLGFGDGSAHGEPEGTRLRYFEREVLACAVTIQVHVGLVRG</sequence>
<accession>A0A511TE20</accession>
<dbReference type="Proteomes" id="UP000321514">
    <property type="component" value="Unassembled WGS sequence"/>
</dbReference>
<dbReference type="EMBL" id="BJXR01000061">
    <property type="protein sequence ID" value="GEN12411.1"/>
    <property type="molecule type" value="Genomic_DNA"/>
</dbReference>
<evidence type="ECO:0000313" key="2">
    <source>
        <dbReference type="Proteomes" id="UP000321514"/>
    </source>
</evidence>
<gene>
    <name evidence="1" type="ORF">MFU01_74480</name>
</gene>
<name>A0A511TE20_MYXFU</name>
<dbReference type="RefSeq" id="WP_074951766.1">
    <property type="nucleotide sequence ID" value="NZ_BJXR01000061.1"/>
</dbReference>
<protein>
    <submittedName>
        <fullName evidence="1">Uncharacterized protein</fullName>
    </submittedName>
</protein>
<reference evidence="1 2" key="1">
    <citation type="submission" date="2019-07" db="EMBL/GenBank/DDBJ databases">
        <title>Whole genome shotgun sequence of Myxococcus fulvus NBRC 100333.</title>
        <authorList>
            <person name="Hosoyama A."/>
            <person name="Uohara A."/>
            <person name="Ohji S."/>
            <person name="Ichikawa N."/>
        </authorList>
    </citation>
    <scope>NUCLEOTIDE SEQUENCE [LARGE SCALE GENOMIC DNA]</scope>
    <source>
        <strain evidence="1 2">NBRC 100333</strain>
    </source>
</reference>
<evidence type="ECO:0000313" key="1">
    <source>
        <dbReference type="EMBL" id="GEN12411.1"/>
    </source>
</evidence>
<organism evidence="1 2">
    <name type="scientific">Myxococcus fulvus</name>
    <dbReference type="NCBI Taxonomy" id="33"/>
    <lineage>
        <taxon>Bacteria</taxon>
        <taxon>Pseudomonadati</taxon>
        <taxon>Myxococcota</taxon>
        <taxon>Myxococcia</taxon>
        <taxon>Myxococcales</taxon>
        <taxon>Cystobacterineae</taxon>
        <taxon>Myxococcaceae</taxon>
        <taxon>Myxococcus</taxon>
    </lineage>
</organism>
<dbReference type="AlphaFoldDB" id="A0A511TE20"/>
<comment type="caution">
    <text evidence="1">The sequence shown here is derived from an EMBL/GenBank/DDBJ whole genome shotgun (WGS) entry which is preliminary data.</text>
</comment>